<evidence type="ECO:0000256" key="3">
    <source>
        <dbReference type="ARBA" id="ARBA00022356"/>
    </source>
</evidence>
<protein>
    <recommendedName>
        <fullName evidence="3">TYRO protein tyrosine kinase-binding protein</fullName>
    </recommendedName>
    <alternativeName>
        <fullName evidence="14">DNAX-activation protein 12</fullName>
    </alternativeName>
</protein>
<evidence type="ECO:0000256" key="9">
    <source>
        <dbReference type="ARBA" id="ARBA00022837"/>
    </source>
</evidence>
<evidence type="ECO:0000313" key="17">
    <source>
        <dbReference type="Proteomes" id="UP001174136"/>
    </source>
</evidence>
<evidence type="ECO:0000256" key="11">
    <source>
        <dbReference type="ARBA" id="ARBA00022989"/>
    </source>
</evidence>
<evidence type="ECO:0000256" key="8">
    <source>
        <dbReference type="ARBA" id="ARBA00022729"/>
    </source>
</evidence>
<keyword evidence="17" id="KW-1185">Reference proteome</keyword>
<evidence type="ECO:0000256" key="1">
    <source>
        <dbReference type="ARBA" id="ARBA00004251"/>
    </source>
</evidence>
<dbReference type="GO" id="GO:0002282">
    <property type="term" value="P:microglial cell activation involved in immune response"/>
    <property type="evidence" value="ECO:0007669"/>
    <property type="project" value="TreeGrafter"/>
</dbReference>
<evidence type="ECO:0000256" key="7">
    <source>
        <dbReference type="ARBA" id="ARBA00022723"/>
    </source>
</evidence>
<feature type="transmembrane region" description="Helical" evidence="15">
    <location>
        <begin position="27"/>
        <end position="49"/>
    </location>
</feature>
<keyword evidence="6 15" id="KW-0812">Transmembrane</keyword>
<keyword evidence="13" id="KW-1015">Disulfide bond</keyword>
<comment type="similarity">
    <text evidence="2">Belongs to the TYROBP family.</text>
</comment>
<proteinExistence type="inferred from homology"/>
<comment type="caution">
    <text evidence="16">The sequence shown here is derived from an EMBL/GenBank/DDBJ whole genome shotgun (WGS) entry which is preliminary data.</text>
</comment>
<evidence type="ECO:0000256" key="15">
    <source>
        <dbReference type="SAM" id="Phobius"/>
    </source>
</evidence>
<sequence>MSRALCNAHSFTDCGSCYQVDMGSVTRLLSCDIALTLLICVSLFCFVLYQKKRGSCDSTHGRLKQAPSLAKKPLAETPESPYQVTRYLIMRQFIL</sequence>
<evidence type="ECO:0000313" key="16">
    <source>
        <dbReference type="EMBL" id="KAK0150275.1"/>
    </source>
</evidence>
<accession>A0AA47P6S0</accession>
<keyword evidence="8" id="KW-0732">Signal</keyword>
<comment type="subcellular location">
    <subcellularLocation>
        <location evidence="1">Cell membrane</location>
        <topology evidence="1">Single-pass type I membrane protein</topology>
    </subcellularLocation>
</comment>
<keyword evidence="7" id="KW-0479">Metal-binding</keyword>
<dbReference type="GO" id="GO:1904151">
    <property type="term" value="P:positive regulation of microglial cell mediated cytotoxicity"/>
    <property type="evidence" value="ECO:0007669"/>
    <property type="project" value="TreeGrafter"/>
</dbReference>
<evidence type="ECO:0000256" key="2">
    <source>
        <dbReference type="ARBA" id="ARBA00009791"/>
    </source>
</evidence>
<dbReference type="GO" id="GO:0005886">
    <property type="term" value="C:plasma membrane"/>
    <property type="evidence" value="ECO:0007669"/>
    <property type="project" value="UniProtKB-SubCell"/>
</dbReference>
<dbReference type="EMBL" id="JAOPHQ010001531">
    <property type="protein sequence ID" value="KAK0150275.1"/>
    <property type="molecule type" value="Genomic_DNA"/>
</dbReference>
<evidence type="ECO:0000256" key="6">
    <source>
        <dbReference type="ARBA" id="ARBA00022692"/>
    </source>
</evidence>
<keyword evidence="11 15" id="KW-1133">Transmembrane helix</keyword>
<keyword evidence="10" id="KW-0391">Immunity</keyword>
<dbReference type="GO" id="GO:0009986">
    <property type="term" value="C:cell surface"/>
    <property type="evidence" value="ECO:0007669"/>
    <property type="project" value="TreeGrafter"/>
</dbReference>
<dbReference type="GO" id="GO:0046872">
    <property type="term" value="F:metal ion binding"/>
    <property type="evidence" value="ECO:0007669"/>
    <property type="project" value="UniProtKB-KW"/>
</dbReference>
<dbReference type="GO" id="GO:0032911">
    <property type="term" value="P:negative regulation of transforming growth factor beta1 production"/>
    <property type="evidence" value="ECO:0007669"/>
    <property type="project" value="TreeGrafter"/>
</dbReference>
<keyword evidence="4" id="KW-1003">Cell membrane</keyword>
<keyword evidence="9" id="KW-0106">Calcium</keyword>
<evidence type="ECO:0000256" key="4">
    <source>
        <dbReference type="ARBA" id="ARBA00022475"/>
    </source>
</evidence>
<evidence type="ECO:0000256" key="10">
    <source>
        <dbReference type="ARBA" id="ARBA00022859"/>
    </source>
</evidence>
<keyword evidence="5" id="KW-0597">Phosphoprotein</keyword>
<evidence type="ECO:0000256" key="5">
    <source>
        <dbReference type="ARBA" id="ARBA00022553"/>
    </source>
</evidence>
<dbReference type="AlphaFoldDB" id="A0AA47P6S0"/>
<keyword evidence="12 15" id="KW-0472">Membrane</keyword>
<dbReference type="GO" id="GO:0032816">
    <property type="term" value="P:positive regulation of natural killer cell activation"/>
    <property type="evidence" value="ECO:0007669"/>
    <property type="project" value="TreeGrafter"/>
</dbReference>
<dbReference type="InterPro" id="IPR026200">
    <property type="entry name" value="Tyrobp"/>
</dbReference>
<evidence type="ECO:0000256" key="13">
    <source>
        <dbReference type="ARBA" id="ARBA00023157"/>
    </source>
</evidence>
<evidence type="ECO:0000256" key="14">
    <source>
        <dbReference type="ARBA" id="ARBA00031252"/>
    </source>
</evidence>
<dbReference type="GO" id="GO:0005102">
    <property type="term" value="F:signaling receptor binding"/>
    <property type="evidence" value="ECO:0007669"/>
    <property type="project" value="TreeGrafter"/>
</dbReference>
<dbReference type="Proteomes" id="UP001174136">
    <property type="component" value="Unassembled WGS sequence"/>
</dbReference>
<evidence type="ECO:0000256" key="12">
    <source>
        <dbReference type="ARBA" id="ARBA00023136"/>
    </source>
</evidence>
<dbReference type="GO" id="GO:0002283">
    <property type="term" value="P:neutrophil activation involved in immune response"/>
    <property type="evidence" value="ECO:0007669"/>
    <property type="project" value="TreeGrafter"/>
</dbReference>
<organism evidence="16 17">
    <name type="scientific">Merluccius polli</name>
    <name type="common">Benguela hake</name>
    <name type="synonym">Merluccius cadenati</name>
    <dbReference type="NCBI Taxonomy" id="89951"/>
    <lineage>
        <taxon>Eukaryota</taxon>
        <taxon>Metazoa</taxon>
        <taxon>Chordata</taxon>
        <taxon>Craniata</taxon>
        <taxon>Vertebrata</taxon>
        <taxon>Euteleostomi</taxon>
        <taxon>Actinopterygii</taxon>
        <taxon>Neopterygii</taxon>
        <taxon>Teleostei</taxon>
        <taxon>Neoteleostei</taxon>
        <taxon>Acanthomorphata</taxon>
        <taxon>Zeiogadaria</taxon>
        <taxon>Gadariae</taxon>
        <taxon>Gadiformes</taxon>
        <taxon>Gadoidei</taxon>
        <taxon>Merlucciidae</taxon>
        <taxon>Merluccius</taxon>
    </lineage>
</organism>
<dbReference type="GO" id="GO:0030889">
    <property type="term" value="P:negative regulation of B cell proliferation"/>
    <property type="evidence" value="ECO:0007669"/>
    <property type="project" value="TreeGrafter"/>
</dbReference>
<dbReference type="GO" id="GO:0034241">
    <property type="term" value="P:positive regulation of macrophage fusion"/>
    <property type="evidence" value="ECO:0007669"/>
    <property type="project" value="TreeGrafter"/>
</dbReference>
<dbReference type="PANTHER" id="PTHR17554:SF2">
    <property type="entry name" value="TYRO PROTEIN TYROSINE KINASE-BINDING PROTEIN"/>
    <property type="match status" value="1"/>
</dbReference>
<reference evidence="16" key="1">
    <citation type="journal article" date="2023" name="Front. Mar. Sci.">
        <title>A new Merluccius polli reference genome to investigate the effects of global change in West African waters.</title>
        <authorList>
            <person name="Mateo J.L."/>
            <person name="Blanco-Fernandez C."/>
            <person name="Garcia-Vazquez E."/>
            <person name="Machado-Schiaffino G."/>
        </authorList>
    </citation>
    <scope>NUCLEOTIDE SEQUENCE</scope>
    <source>
        <strain evidence="16">C29</strain>
        <tissue evidence="16">Fin</tissue>
    </source>
</reference>
<gene>
    <name evidence="16" type="ORF">N1851_008807</name>
</gene>
<name>A0AA47P6S0_MERPO</name>
<dbReference type="PANTHER" id="PTHR17554">
    <property type="entry name" value="TYRO PROTEIN TYROSINE KINASE-BINDING PROTEIN"/>
    <property type="match status" value="1"/>
</dbReference>